<keyword evidence="4" id="KW-1185">Reference proteome</keyword>
<keyword evidence="2" id="KW-0378">Hydrolase</keyword>
<comment type="caution">
    <text evidence="3">The sequence shown here is derived from an EMBL/GenBank/DDBJ whole genome shotgun (WGS) entry which is preliminary data.</text>
</comment>
<comment type="similarity">
    <text evidence="1">Belongs to the 4-hydroxybenzoyl-CoA thioesterase family.</text>
</comment>
<name>A0A846W1L9_9NOCA</name>
<dbReference type="InterPro" id="IPR029069">
    <property type="entry name" value="HotDog_dom_sf"/>
</dbReference>
<organism evidence="3 4">
    <name type="scientific">Nocardia coubleae</name>
    <dbReference type="NCBI Taxonomy" id="356147"/>
    <lineage>
        <taxon>Bacteria</taxon>
        <taxon>Bacillati</taxon>
        <taxon>Actinomycetota</taxon>
        <taxon>Actinomycetes</taxon>
        <taxon>Mycobacteriales</taxon>
        <taxon>Nocardiaceae</taxon>
        <taxon>Nocardia</taxon>
    </lineage>
</organism>
<evidence type="ECO:0000313" key="3">
    <source>
        <dbReference type="EMBL" id="NKX87059.1"/>
    </source>
</evidence>
<proteinExistence type="inferred from homology"/>
<gene>
    <name evidence="3" type="ORF">HGA10_06995</name>
</gene>
<dbReference type="Gene3D" id="3.10.129.10">
    <property type="entry name" value="Hotdog Thioesterase"/>
    <property type="match status" value="1"/>
</dbReference>
<dbReference type="PANTHER" id="PTHR31793">
    <property type="entry name" value="4-HYDROXYBENZOYL-COA THIOESTERASE FAMILY MEMBER"/>
    <property type="match status" value="1"/>
</dbReference>
<reference evidence="3 4" key="1">
    <citation type="submission" date="2020-04" db="EMBL/GenBank/DDBJ databases">
        <title>MicrobeNet Type strains.</title>
        <authorList>
            <person name="Nicholson A.C."/>
        </authorList>
    </citation>
    <scope>NUCLEOTIDE SEQUENCE [LARGE SCALE GENOMIC DNA]</scope>
    <source>
        <strain evidence="3 4">DSM 44960</strain>
    </source>
</reference>
<dbReference type="AlphaFoldDB" id="A0A846W1L9"/>
<evidence type="ECO:0000256" key="2">
    <source>
        <dbReference type="ARBA" id="ARBA00022801"/>
    </source>
</evidence>
<protein>
    <submittedName>
        <fullName evidence="3">Acyl-CoA thioesterase</fullName>
    </submittedName>
</protein>
<dbReference type="PANTHER" id="PTHR31793:SF27">
    <property type="entry name" value="NOVEL THIOESTERASE SUPERFAMILY DOMAIN AND SAPOSIN A-TYPE DOMAIN CONTAINING PROTEIN (0610012H03RIK)"/>
    <property type="match status" value="1"/>
</dbReference>
<accession>A0A846W1L9</accession>
<dbReference type="Pfam" id="PF13279">
    <property type="entry name" value="4HBT_2"/>
    <property type="match status" value="1"/>
</dbReference>
<dbReference type="InterPro" id="IPR050563">
    <property type="entry name" value="4-hydroxybenzoyl-CoA_TE"/>
</dbReference>
<dbReference type="EMBL" id="JAAXOM010000001">
    <property type="protein sequence ID" value="NKX87059.1"/>
    <property type="molecule type" value="Genomic_DNA"/>
</dbReference>
<dbReference type="Proteomes" id="UP000572007">
    <property type="component" value="Unassembled WGS sequence"/>
</dbReference>
<evidence type="ECO:0000313" key="4">
    <source>
        <dbReference type="Proteomes" id="UP000572007"/>
    </source>
</evidence>
<sequence length="144" mass="15952">MRVRLGDEDHYAHVNNAVYYEYFDSAVNGWLAENLPGVRALPALSLVVASSCRFVREVRFPDCLRVGIAVERLGRSSVTYRPAIFLLGAGEELTLCAYGEFVHVYVDPETRRPVPIPAEVRAVLEPSAADDAEELVAAARKIFT</sequence>
<dbReference type="SUPFAM" id="SSF54637">
    <property type="entry name" value="Thioesterase/thiol ester dehydrase-isomerase"/>
    <property type="match status" value="1"/>
</dbReference>
<dbReference type="GO" id="GO:0047617">
    <property type="term" value="F:fatty acyl-CoA hydrolase activity"/>
    <property type="evidence" value="ECO:0007669"/>
    <property type="project" value="TreeGrafter"/>
</dbReference>
<evidence type="ECO:0000256" key="1">
    <source>
        <dbReference type="ARBA" id="ARBA00005953"/>
    </source>
</evidence>
<dbReference type="CDD" id="cd00586">
    <property type="entry name" value="4HBT"/>
    <property type="match status" value="1"/>
</dbReference>